<organism evidence="2 3">
    <name type="scientific">Stylonychia lemnae</name>
    <name type="common">Ciliate</name>
    <dbReference type="NCBI Taxonomy" id="5949"/>
    <lineage>
        <taxon>Eukaryota</taxon>
        <taxon>Sar</taxon>
        <taxon>Alveolata</taxon>
        <taxon>Ciliophora</taxon>
        <taxon>Intramacronucleata</taxon>
        <taxon>Spirotrichea</taxon>
        <taxon>Stichotrichia</taxon>
        <taxon>Sporadotrichida</taxon>
        <taxon>Oxytrichidae</taxon>
        <taxon>Stylonychinae</taxon>
        <taxon>Stylonychia</taxon>
    </lineage>
</organism>
<proteinExistence type="predicted"/>
<accession>A0A078AR28</accession>
<reference evidence="2 3" key="1">
    <citation type="submission" date="2014-06" db="EMBL/GenBank/DDBJ databases">
        <authorList>
            <person name="Swart Estienne"/>
        </authorList>
    </citation>
    <scope>NUCLEOTIDE SEQUENCE [LARGE SCALE GENOMIC DNA]</scope>
    <source>
        <strain evidence="2 3">130c</strain>
    </source>
</reference>
<gene>
    <name evidence="2" type="primary">Contig4681.g5003</name>
    <name evidence="2" type="ORF">STYLEM_13740</name>
</gene>
<evidence type="ECO:0000256" key="1">
    <source>
        <dbReference type="SAM" id="MobiDB-lite"/>
    </source>
</evidence>
<dbReference type="AlphaFoldDB" id="A0A078AR28"/>
<dbReference type="InParanoid" id="A0A078AR28"/>
<protein>
    <submittedName>
        <fullName evidence="2">Uncharacterized protein</fullName>
    </submittedName>
</protein>
<evidence type="ECO:0000313" key="3">
    <source>
        <dbReference type="Proteomes" id="UP000039865"/>
    </source>
</evidence>
<keyword evidence="3" id="KW-1185">Reference proteome</keyword>
<name>A0A078AR28_STYLE</name>
<feature type="compositionally biased region" description="Polar residues" evidence="1">
    <location>
        <begin position="302"/>
        <end position="317"/>
    </location>
</feature>
<feature type="region of interest" description="Disordered" evidence="1">
    <location>
        <begin position="302"/>
        <end position="321"/>
    </location>
</feature>
<sequence>MINNLTLFNSASQSQLFGNPAHLSTIKTQSSQEQQSKLFQSSMVSSTISTKPNFSIRQSNKMDLRSSLDLRMIPQTAKIQKLNQRGTLNDFFNHNLKSKYEKNLFAGEGSRKNSRRNISKDQEFRPYVEERDSMNKLISVDYKPVRSFQLPSVQQTKKFLERFKKKKTKGVNMDVNYQISDQFNLQTTKLNLGQGDQCSISFENQTLITDRSKSLHGLDSININLLENNKNFVNNRNLDKLQYSKNPMFKSRNSSLPMNQSDTNTTQLNFSLFKVRQLQADSYSKHQASNLKNSFIQQSTVQSSPDELHLTQQQQSNREQHKNRMIMIDSYQKLKQKLYQSQANIRAIPYPNLKTYASESFLNNQQPAQQNNLFGVDNYMSHNQLPVLNYKYQIPQKQRNFRKNQLQVKSKLEEENEKIRNIMNAKPEEGNKIKENKELKTVFSPQNNLKKLTTDELLQLTQTKMVSYLEKQEPKILENSKQKLMKKDNQLQDLHKREKAIGLSHIPLERPVDGRSQIKGIIMDIRSNISKLNY</sequence>
<dbReference type="Proteomes" id="UP000039865">
    <property type="component" value="Unassembled WGS sequence"/>
</dbReference>
<dbReference type="EMBL" id="CCKQ01013052">
    <property type="protein sequence ID" value="CDW84674.1"/>
    <property type="molecule type" value="Genomic_DNA"/>
</dbReference>
<evidence type="ECO:0000313" key="2">
    <source>
        <dbReference type="EMBL" id="CDW84674.1"/>
    </source>
</evidence>